<proteinExistence type="predicted"/>
<evidence type="ECO:0000256" key="1">
    <source>
        <dbReference type="SAM" id="MobiDB-lite"/>
    </source>
</evidence>
<feature type="compositionally biased region" description="Polar residues" evidence="1">
    <location>
        <begin position="170"/>
        <end position="208"/>
    </location>
</feature>
<feature type="compositionally biased region" description="Low complexity" evidence="1">
    <location>
        <begin position="278"/>
        <end position="293"/>
    </location>
</feature>
<organism evidence="2 3">
    <name type="scientific">Meloidogyne enterolobii</name>
    <name type="common">Root-knot nematode worm</name>
    <name type="synonym">Meloidogyne mayaguensis</name>
    <dbReference type="NCBI Taxonomy" id="390850"/>
    <lineage>
        <taxon>Eukaryota</taxon>
        <taxon>Metazoa</taxon>
        <taxon>Ecdysozoa</taxon>
        <taxon>Nematoda</taxon>
        <taxon>Chromadorea</taxon>
        <taxon>Rhabditida</taxon>
        <taxon>Tylenchina</taxon>
        <taxon>Tylenchomorpha</taxon>
        <taxon>Tylenchoidea</taxon>
        <taxon>Meloidogynidae</taxon>
        <taxon>Meloidogyninae</taxon>
        <taxon>Meloidogyne</taxon>
    </lineage>
</organism>
<comment type="caution">
    <text evidence="2">The sequence shown here is derived from an EMBL/GenBank/DDBJ whole genome shotgun (WGS) entry which is preliminary data.</text>
</comment>
<feature type="region of interest" description="Disordered" evidence="1">
    <location>
        <begin position="50"/>
        <end position="298"/>
    </location>
</feature>
<protein>
    <submittedName>
        <fullName evidence="2">Uncharacterized protein</fullName>
    </submittedName>
</protein>
<gene>
    <name evidence="2" type="ORF">MENT_LOCUS32782</name>
</gene>
<feature type="compositionally biased region" description="Polar residues" evidence="1">
    <location>
        <begin position="61"/>
        <end position="73"/>
    </location>
</feature>
<sequence>MFPRRSRSKTPGGNAKEGLYVQTFKPLPSIHSKQRINMLKNKTTVNAFHSSHSAGVAGKGINTSSPITTTQSAPKPRVVPPQTSTQQTPRAPVVHPQAARPSEAAGVQSSNSMGRQNVRKDPPSDPRLQSAPKPRGTPLVHEPAYLQKGDQRTVEPPITQSAPKPRVVPPQTSSHQTPRTPVVHSQTARQVASAVQPSNSIGTSTQSAPKPREAPPVHEATYLQRGDQRTVEISSSSTSKKRQRLPMDNNVIRQQEVTTQSPPFKRQNQSPQLPPTPTLQQNNVGGQQQENQGSLTPQQNNGEILKFVQTISEQNDLVKEINHHYQIVVPEKMKMISEITEKLAKFAEAVKTRI</sequence>
<feature type="compositionally biased region" description="Polar residues" evidence="1">
    <location>
        <begin position="251"/>
        <end position="262"/>
    </location>
</feature>
<dbReference type="EMBL" id="CAJEWN010000377">
    <property type="protein sequence ID" value="CAD2180689.1"/>
    <property type="molecule type" value="Genomic_DNA"/>
</dbReference>
<name>A0A6V7W0W6_MELEN</name>
<evidence type="ECO:0000313" key="3">
    <source>
        <dbReference type="Proteomes" id="UP000580250"/>
    </source>
</evidence>
<dbReference type="OrthoDB" id="5909324at2759"/>
<reference evidence="2 3" key="1">
    <citation type="submission" date="2020-08" db="EMBL/GenBank/DDBJ databases">
        <authorList>
            <person name="Koutsovoulos G."/>
            <person name="Danchin GJ E."/>
        </authorList>
    </citation>
    <scope>NUCLEOTIDE SEQUENCE [LARGE SCALE GENOMIC DNA]</scope>
</reference>
<dbReference type="Proteomes" id="UP000580250">
    <property type="component" value="Unassembled WGS sequence"/>
</dbReference>
<evidence type="ECO:0000313" key="2">
    <source>
        <dbReference type="EMBL" id="CAD2180689.1"/>
    </source>
</evidence>
<feature type="region of interest" description="Disordered" evidence="1">
    <location>
        <begin position="1"/>
        <end position="20"/>
    </location>
</feature>
<accession>A0A6V7W0W6</accession>
<dbReference type="AlphaFoldDB" id="A0A6V7W0W6"/>